<comment type="caution">
    <text evidence="5">The sequence shown here is derived from an EMBL/GenBank/DDBJ whole genome shotgun (WGS) entry which is preliminary data.</text>
</comment>
<feature type="domain" description="UspA" evidence="4">
    <location>
        <begin position="2"/>
        <end position="140"/>
    </location>
</feature>
<dbReference type="InterPro" id="IPR006016">
    <property type="entry name" value="UspA"/>
</dbReference>
<dbReference type="CDD" id="cd00293">
    <property type="entry name" value="USP-like"/>
    <property type="match status" value="1"/>
</dbReference>
<evidence type="ECO:0000313" key="5">
    <source>
        <dbReference type="EMBL" id="PNY82427.1"/>
    </source>
</evidence>
<dbReference type="Proteomes" id="UP000236379">
    <property type="component" value="Unassembled WGS sequence"/>
</dbReference>
<evidence type="ECO:0000256" key="1">
    <source>
        <dbReference type="ARBA" id="ARBA00008791"/>
    </source>
</evidence>
<dbReference type="InterPro" id="IPR014729">
    <property type="entry name" value="Rossmann-like_a/b/a_fold"/>
</dbReference>
<protein>
    <submittedName>
        <fullName evidence="5">Universal stress protein</fullName>
    </submittedName>
</protein>
<dbReference type="EMBL" id="PPPD01000001">
    <property type="protein sequence ID" value="PNY82427.1"/>
    <property type="molecule type" value="Genomic_DNA"/>
</dbReference>
<keyword evidence="3" id="KW-0067">ATP-binding</keyword>
<evidence type="ECO:0000256" key="3">
    <source>
        <dbReference type="ARBA" id="ARBA00022840"/>
    </source>
</evidence>
<evidence type="ECO:0000313" key="6">
    <source>
        <dbReference type="Proteomes" id="UP000236379"/>
    </source>
</evidence>
<reference evidence="5 6" key="1">
    <citation type="submission" date="2018-01" db="EMBL/GenBank/DDBJ databases">
        <title>Deinococcus koreensis sp. nov., a radiation-resistant bacterium isolated from river water.</title>
        <authorList>
            <person name="Choi A."/>
        </authorList>
    </citation>
    <scope>NUCLEOTIDE SEQUENCE [LARGE SCALE GENOMIC DNA]</scope>
    <source>
        <strain evidence="5 6">SJW1-2</strain>
    </source>
</reference>
<gene>
    <name evidence="5" type="ORF">CVO96_14655</name>
</gene>
<dbReference type="PRINTS" id="PR01438">
    <property type="entry name" value="UNVRSLSTRESS"/>
</dbReference>
<dbReference type="AlphaFoldDB" id="A0A2K3V0W9"/>
<dbReference type="InterPro" id="IPR006015">
    <property type="entry name" value="Universal_stress_UspA"/>
</dbReference>
<dbReference type="PANTHER" id="PTHR46268:SF27">
    <property type="entry name" value="UNIVERSAL STRESS PROTEIN RV2623"/>
    <property type="match status" value="1"/>
</dbReference>
<dbReference type="OrthoDB" id="5564966at2"/>
<keyword evidence="6" id="KW-1185">Reference proteome</keyword>
<sequence>MTRILVTTDGSDLGHLALTHARALAAALHAELTVLCVQLDPGVALAGEFGYLPPAEPAEVAEQKRAMETALQARVPGARVRVELAGGRAIAQAISDIARDEGAALIVMSTHGRSGLGRMLLGSVAQAVACCAPVPVMLVRAGHTPPQWLTPPFMAELQTGGNLQG</sequence>
<dbReference type="PANTHER" id="PTHR46268">
    <property type="entry name" value="STRESS RESPONSE PROTEIN NHAX"/>
    <property type="match status" value="1"/>
</dbReference>
<keyword evidence="2" id="KW-0547">Nucleotide-binding</keyword>
<dbReference type="GO" id="GO:0005524">
    <property type="term" value="F:ATP binding"/>
    <property type="evidence" value="ECO:0007669"/>
    <property type="project" value="UniProtKB-KW"/>
</dbReference>
<accession>A0A2K3V0W9</accession>
<evidence type="ECO:0000256" key="2">
    <source>
        <dbReference type="ARBA" id="ARBA00022741"/>
    </source>
</evidence>
<proteinExistence type="inferred from homology"/>
<dbReference type="Gene3D" id="3.40.50.620">
    <property type="entry name" value="HUPs"/>
    <property type="match status" value="1"/>
</dbReference>
<dbReference type="Pfam" id="PF00582">
    <property type="entry name" value="Usp"/>
    <property type="match status" value="1"/>
</dbReference>
<dbReference type="RefSeq" id="WP_103312859.1">
    <property type="nucleotide sequence ID" value="NZ_PPPD01000001.1"/>
</dbReference>
<organism evidence="5 6">
    <name type="scientific">Deinococcus koreensis</name>
    <dbReference type="NCBI Taxonomy" id="2054903"/>
    <lineage>
        <taxon>Bacteria</taxon>
        <taxon>Thermotogati</taxon>
        <taxon>Deinococcota</taxon>
        <taxon>Deinococci</taxon>
        <taxon>Deinococcales</taxon>
        <taxon>Deinococcaceae</taxon>
        <taxon>Deinococcus</taxon>
    </lineage>
</organism>
<comment type="similarity">
    <text evidence="1">Belongs to the universal stress protein A family.</text>
</comment>
<dbReference type="SUPFAM" id="SSF52402">
    <property type="entry name" value="Adenine nucleotide alpha hydrolases-like"/>
    <property type="match status" value="1"/>
</dbReference>
<evidence type="ECO:0000259" key="4">
    <source>
        <dbReference type="Pfam" id="PF00582"/>
    </source>
</evidence>
<name>A0A2K3V0W9_9DEIO</name>